<dbReference type="PANTHER" id="PTHR13774">
    <property type="entry name" value="PHENAZINE BIOSYNTHESIS PROTEIN"/>
    <property type="match status" value="1"/>
</dbReference>
<gene>
    <name evidence="2" type="ORF">CC86DRAFT_449784</name>
</gene>
<evidence type="ECO:0000313" key="3">
    <source>
        <dbReference type="Proteomes" id="UP000799424"/>
    </source>
</evidence>
<dbReference type="AlphaFoldDB" id="A0A6A6ZGC0"/>
<feature type="active site" evidence="1">
    <location>
        <position position="52"/>
    </location>
</feature>
<dbReference type="InterPro" id="IPR003719">
    <property type="entry name" value="Phenazine_PhzF-like"/>
</dbReference>
<evidence type="ECO:0000256" key="1">
    <source>
        <dbReference type="PIRSR" id="PIRSR016184-1"/>
    </source>
</evidence>
<proteinExistence type="predicted"/>
<protein>
    <submittedName>
        <fullName evidence="2">Diaminopimelate epimerase-like protein</fullName>
    </submittedName>
</protein>
<dbReference type="OrthoDB" id="412383at2759"/>
<dbReference type="SUPFAM" id="SSF54506">
    <property type="entry name" value="Diaminopimelate epimerase-like"/>
    <property type="match status" value="1"/>
</dbReference>
<dbReference type="Gene3D" id="3.10.310.10">
    <property type="entry name" value="Diaminopimelate Epimerase, Chain A, domain 1"/>
    <property type="match status" value="2"/>
</dbReference>
<organism evidence="2 3">
    <name type="scientific">Ophiobolus disseminans</name>
    <dbReference type="NCBI Taxonomy" id="1469910"/>
    <lineage>
        <taxon>Eukaryota</taxon>
        <taxon>Fungi</taxon>
        <taxon>Dikarya</taxon>
        <taxon>Ascomycota</taxon>
        <taxon>Pezizomycotina</taxon>
        <taxon>Dothideomycetes</taxon>
        <taxon>Pleosporomycetidae</taxon>
        <taxon>Pleosporales</taxon>
        <taxon>Pleosporineae</taxon>
        <taxon>Phaeosphaeriaceae</taxon>
        <taxon>Ophiobolus</taxon>
    </lineage>
</organism>
<dbReference type="EMBL" id="MU006243">
    <property type="protein sequence ID" value="KAF2819749.1"/>
    <property type="molecule type" value="Genomic_DNA"/>
</dbReference>
<dbReference type="Pfam" id="PF02567">
    <property type="entry name" value="PhzC-PhzF"/>
    <property type="match status" value="1"/>
</dbReference>
<dbReference type="GO" id="GO:0005737">
    <property type="term" value="C:cytoplasm"/>
    <property type="evidence" value="ECO:0007669"/>
    <property type="project" value="TreeGrafter"/>
</dbReference>
<dbReference type="PIRSF" id="PIRSF016184">
    <property type="entry name" value="PhzC_PhzF"/>
    <property type="match status" value="1"/>
</dbReference>
<sequence>MSSPSQLDFVTVDVFTAKQYEGNPLAIIRIPNGVVISQEQKQTIAREFNLSEATFLHENDAHAQEDTWTVDIFLTTAEIPFAGHPTIGTACYVLARAAQERGIQDGVIEGGFKLKAGPVDLRYDISKKTARAAIPHDVLLQSRLADAHQNNKIQVQDDFAVVSIVKGMTFVLVEVESLEALKLVSLAGRSVVIDGLDKGWDRTFIGMYFFVRMGKSSEAAVSLRTRMIEGPLEDPATGSAASALTAYLSLKEGNANETLRYELVQGVEMGRRSEILIDIQMNNDKSISKVFLEGAAVQVMDGRVSI</sequence>
<accession>A0A6A6ZGC0</accession>
<evidence type="ECO:0000313" key="2">
    <source>
        <dbReference type="EMBL" id="KAF2819749.1"/>
    </source>
</evidence>
<dbReference type="NCBIfam" id="TIGR00654">
    <property type="entry name" value="PhzF_family"/>
    <property type="match status" value="1"/>
</dbReference>
<keyword evidence="3" id="KW-1185">Reference proteome</keyword>
<reference evidence="2" key="1">
    <citation type="journal article" date="2020" name="Stud. Mycol.">
        <title>101 Dothideomycetes genomes: a test case for predicting lifestyles and emergence of pathogens.</title>
        <authorList>
            <person name="Haridas S."/>
            <person name="Albert R."/>
            <person name="Binder M."/>
            <person name="Bloem J."/>
            <person name="Labutti K."/>
            <person name="Salamov A."/>
            <person name="Andreopoulos B."/>
            <person name="Baker S."/>
            <person name="Barry K."/>
            <person name="Bills G."/>
            <person name="Bluhm B."/>
            <person name="Cannon C."/>
            <person name="Castanera R."/>
            <person name="Culley D."/>
            <person name="Daum C."/>
            <person name="Ezra D."/>
            <person name="Gonzalez J."/>
            <person name="Henrissat B."/>
            <person name="Kuo A."/>
            <person name="Liang C."/>
            <person name="Lipzen A."/>
            <person name="Lutzoni F."/>
            <person name="Magnuson J."/>
            <person name="Mondo S."/>
            <person name="Nolan M."/>
            <person name="Ohm R."/>
            <person name="Pangilinan J."/>
            <person name="Park H.-J."/>
            <person name="Ramirez L."/>
            <person name="Alfaro M."/>
            <person name="Sun H."/>
            <person name="Tritt A."/>
            <person name="Yoshinaga Y."/>
            <person name="Zwiers L.-H."/>
            <person name="Turgeon B."/>
            <person name="Goodwin S."/>
            <person name="Spatafora J."/>
            <person name="Crous P."/>
            <person name="Grigoriev I."/>
        </authorList>
    </citation>
    <scope>NUCLEOTIDE SEQUENCE</scope>
    <source>
        <strain evidence="2">CBS 113818</strain>
    </source>
</reference>
<name>A0A6A6ZGC0_9PLEO</name>
<dbReference type="PANTHER" id="PTHR13774:SF32">
    <property type="entry name" value="ANTISENSE-ENHANCING SEQUENCE 1"/>
    <property type="match status" value="1"/>
</dbReference>
<dbReference type="Proteomes" id="UP000799424">
    <property type="component" value="Unassembled WGS sequence"/>
</dbReference>
<dbReference type="GO" id="GO:0016853">
    <property type="term" value="F:isomerase activity"/>
    <property type="evidence" value="ECO:0007669"/>
    <property type="project" value="TreeGrafter"/>
</dbReference>